<dbReference type="PANTHER" id="PTHR30160:SF7">
    <property type="entry name" value="ADP-HEPTOSE--LPS HEPTOSYLTRANSFERASE 2"/>
    <property type="match status" value="1"/>
</dbReference>
<dbReference type="RefSeq" id="WP_078752136.1">
    <property type="nucleotide sequence ID" value="NZ_FUXU01000016.1"/>
</dbReference>
<keyword evidence="7" id="KW-1185">Reference proteome</keyword>
<organism evidence="6 7">
    <name type="scientific">Enterovibrio nigricans DSM 22720</name>
    <dbReference type="NCBI Taxonomy" id="1121868"/>
    <lineage>
        <taxon>Bacteria</taxon>
        <taxon>Pseudomonadati</taxon>
        <taxon>Pseudomonadota</taxon>
        <taxon>Gammaproteobacteria</taxon>
        <taxon>Vibrionales</taxon>
        <taxon>Vibrionaceae</taxon>
        <taxon>Enterovibrio</taxon>
    </lineage>
</organism>
<dbReference type="AlphaFoldDB" id="A0A1T4UGZ2"/>
<gene>
    <name evidence="6" type="ORF">SAMN02745132_01748</name>
</gene>
<comment type="catalytic activity">
    <reaction evidence="5">
        <text>an L-alpha-D-Hep-(1-&gt;5)-[alpha-Kdo-(2-&gt;4)]-alpha-Kdo-(2-&gt;6)-lipid A + ADP-L-glycero-beta-D-manno-heptose = an L-alpha-D-Hep-(1-&gt;3)-L-alpha-D-Hep-(1-&gt;5)-[alpha-Kdo-(2-&gt;4)]-alpha-Kdo-(2-&gt;6)-lipid A + ADP + H(+)</text>
        <dbReference type="Rhea" id="RHEA:74071"/>
        <dbReference type="ChEBI" id="CHEBI:15378"/>
        <dbReference type="ChEBI" id="CHEBI:61506"/>
        <dbReference type="ChEBI" id="CHEBI:193068"/>
        <dbReference type="ChEBI" id="CHEBI:193069"/>
        <dbReference type="ChEBI" id="CHEBI:456216"/>
        <dbReference type="EC" id="2.4.99.24"/>
    </reaction>
</comment>
<dbReference type="InterPro" id="IPR051199">
    <property type="entry name" value="LPS_LOS_Heptosyltrfase"/>
</dbReference>
<dbReference type="Gene3D" id="3.40.50.2000">
    <property type="entry name" value="Glycogen Phosphorylase B"/>
    <property type="match status" value="2"/>
</dbReference>
<comment type="similarity">
    <text evidence="3">Belongs to the glycosyltransferase 9 family.</text>
</comment>
<evidence type="ECO:0000256" key="1">
    <source>
        <dbReference type="ARBA" id="ARBA00022676"/>
    </source>
</evidence>
<dbReference type="OrthoDB" id="9797795at2"/>
<dbReference type="GO" id="GO:0008713">
    <property type="term" value="F:ADP-heptose-lipopolysaccharide heptosyltransferase activity"/>
    <property type="evidence" value="ECO:0007669"/>
    <property type="project" value="UniProtKB-EC"/>
</dbReference>
<keyword evidence="1" id="KW-0328">Glycosyltransferase</keyword>
<dbReference type="Proteomes" id="UP000190162">
    <property type="component" value="Unassembled WGS sequence"/>
</dbReference>
<protein>
    <recommendedName>
        <fullName evidence="4">lipopolysaccharide heptosyltransferase II</fullName>
        <ecNumber evidence="4">2.4.99.24</ecNumber>
    </recommendedName>
</protein>
<sequence>MKILIIGPSWVGDMVMSQSLYMRLKEKHPESHIDVLAPAWCRPILERMPEIDNALEMPIGHGEFNLSGRFALGKSLRIHQYTHAYVLPNSAKSALIPWFARVPKRTGWKGELRYGLLNDLRPDRKAFQYMVERYVALAHTKEKMLEEVNIERVPYPRLSVDKTNQTVRLEQFGIKSSQPIIGICPGAEFGPAKRWPEKHYADVALTLIEQGNQICLFGGPKDRDVTESIVHALPKELQNKCFNLAGKTSLVDAVDLLAACHTVFSNDSGLMHVAASVGSNIVAIYGSSSPKYTPPLSASVKMVNTSIDCRPCFKRECPLGHLKCLTELTPSLVMNAYNELNSQSVP</sequence>
<keyword evidence="2 6" id="KW-0808">Transferase</keyword>
<dbReference type="InterPro" id="IPR011910">
    <property type="entry name" value="RfaF"/>
</dbReference>
<evidence type="ECO:0000256" key="5">
    <source>
        <dbReference type="ARBA" id="ARBA00047503"/>
    </source>
</evidence>
<dbReference type="NCBIfam" id="TIGR02195">
    <property type="entry name" value="heptsyl_trn_II"/>
    <property type="match status" value="1"/>
</dbReference>
<evidence type="ECO:0000313" key="6">
    <source>
        <dbReference type="EMBL" id="SKA52025.1"/>
    </source>
</evidence>
<proteinExistence type="inferred from homology"/>
<evidence type="ECO:0000256" key="3">
    <source>
        <dbReference type="ARBA" id="ARBA00043995"/>
    </source>
</evidence>
<evidence type="ECO:0000256" key="4">
    <source>
        <dbReference type="ARBA" id="ARBA00044042"/>
    </source>
</evidence>
<dbReference type="EC" id="2.4.99.24" evidence="4"/>
<dbReference type="EMBL" id="FUXU01000016">
    <property type="protein sequence ID" value="SKA52025.1"/>
    <property type="molecule type" value="Genomic_DNA"/>
</dbReference>
<dbReference type="InterPro" id="IPR002201">
    <property type="entry name" value="Glyco_trans_9"/>
</dbReference>
<reference evidence="7" key="1">
    <citation type="submission" date="2017-02" db="EMBL/GenBank/DDBJ databases">
        <authorList>
            <person name="Varghese N."/>
            <person name="Submissions S."/>
        </authorList>
    </citation>
    <scope>NUCLEOTIDE SEQUENCE [LARGE SCALE GENOMIC DNA]</scope>
    <source>
        <strain evidence="7">DSM 22720</strain>
    </source>
</reference>
<dbReference type="GO" id="GO:0005829">
    <property type="term" value="C:cytosol"/>
    <property type="evidence" value="ECO:0007669"/>
    <property type="project" value="TreeGrafter"/>
</dbReference>
<dbReference type="GO" id="GO:0009244">
    <property type="term" value="P:lipopolysaccharide core region biosynthetic process"/>
    <property type="evidence" value="ECO:0007669"/>
    <property type="project" value="TreeGrafter"/>
</dbReference>
<dbReference type="FunFam" id="3.40.50.2000:FF:000023">
    <property type="entry name" value="ADP-heptose--LPS heptosyltransferase II"/>
    <property type="match status" value="1"/>
</dbReference>
<evidence type="ECO:0000313" key="7">
    <source>
        <dbReference type="Proteomes" id="UP000190162"/>
    </source>
</evidence>
<evidence type="ECO:0000256" key="2">
    <source>
        <dbReference type="ARBA" id="ARBA00022679"/>
    </source>
</evidence>
<name>A0A1T4UGZ2_9GAMM</name>
<dbReference type="CDD" id="cd03789">
    <property type="entry name" value="GT9_LPS_heptosyltransferase"/>
    <property type="match status" value="1"/>
</dbReference>
<dbReference type="Pfam" id="PF01075">
    <property type="entry name" value="Glyco_transf_9"/>
    <property type="match status" value="1"/>
</dbReference>
<accession>A0A1T4UGZ2</accession>
<dbReference type="PANTHER" id="PTHR30160">
    <property type="entry name" value="TETRAACYLDISACCHARIDE 4'-KINASE-RELATED"/>
    <property type="match status" value="1"/>
</dbReference>
<dbReference type="SUPFAM" id="SSF53756">
    <property type="entry name" value="UDP-Glycosyltransferase/glycogen phosphorylase"/>
    <property type="match status" value="1"/>
</dbReference>